<dbReference type="GO" id="GO:0016787">
    <property type="term" value="F:hydrolase activity"/>
    <property type="evidence" value="ECO:0007669"/>
    <property type="project" value="UniProtKB-KW"/>
</dbReference>
<dbReference type="InterPro" id="IPR000086">
    <property type="entry name" value="NUDIX_hydrolase_dom"/>
</dbReference>
<dbReference type="NCBIfam" id="TIGR01509">
    <property type="entry name" value="HAD-SF-IA-v3"/>
    <property type="match status" value="1"/>
</dbReference>
<dbReference type="EMBL" id="JAGRRH010000015">
    <property type="protein sequence ID" value="KAG7355924.1"/>
    <property type="molecule type" value="Genomic_DNA"/>
</dbReference>
<keyword evidence="3" id="KW-1185">Reference proteome</keyword>
<feature type="domain" description="Nudix hydrolase" evidence="1">
    <location>
        <begin position="77"/>
        <end position="228"/>
    </location>
</feature>
<dbReference type="Proteomes" id="UP000693970">
    <property type="component" value="Unassembled WGS sequence"/>
</dbReference>
<dbReference type="SFLD" id="SFLDG01129">
    <property type="entry name" value="C1.5:_HAD__Beta-PGM__Phosphata"/>
    <property type="match status" value="1"/>
</dbReference>
<organism evidence="2 3">
    <name type="scientific">Nitzschia inconspicua</name>
    <dbReference type="NCBI Taxonomy" id="303405"/>
    <lineage>
        <taxon>Eukaryota</taxon>
        <taxon>Sar</taxon>
        <taxon>Stramenopiles</taxon>
        <taxon>Ochrophyta</taxon>
        <taxon>Bacillariophyta</taxon>
        <taxon>Bacillariophyceae</taxon>
        <taxon>Bacillariophycidae</taxon>
        <taxon>Bacillariales</taxon>
        <taxon>Bacillariaceae</taxon>
        <taxon>Nitzschia</taxon>
    </lineage>
</organism>
<sequence>MDIFLFAATAGVSLLRKRHEKIGWTVSSYESAEEQKLWTALQNGTSRDAGERVCTVTPDNIRTPSGHLRSEMRLQNLWHRATYILVLVKEKGDNRKLKEQQNQRSVLVQRRSQQKDYCPGKLDPTPGGVVGFGENYQENAKREVFEEMGVDVTQGNVDGNSMERLFTFSYQDHKVRVWGDFYEVSYYGSVKNLTIQEEEVDEVLVLYMDELKTRIEESPDDFMPDACHAMKLYFQRKEDMQVKRRLLKGYSSGDLDRYNLRPKPKVIFFDCDDCLYFDNWKTAKKLTAKIEQWCVEKLGLPKGKAYELYKEHGTALRGLLAEGHIDDSPESIDGFLRDVHDIPIHDLIKPDKKLREILLRMNPTIPKFIFTASVSHHAIRCLKALGIEDLFEDTVIDVKECDLETKHSRHSFQVAMDIAQVDDPEACVFLDDSVTNIRAAREIGWRSVLVGKVGRDCGKPIFSENAELEVERIYDIVEALPELFVSSETC</sequence>
<dbReference type="AlphaFoldDB" id="A0A9K3L558"/>
<dbReference type="OrthoDB" id="1065058at2759"/>
<evidence type="ECO:0000313" key="2">
    <source>
        <dbReference type="EMBL" id="KAG7355924.1"/>
    </source>
</evidence>
<reference evidence="2" key="1">
    <citation type="journal article" date="2021" name="Sci. Rep.">
        <title>Diploid genomic architecture of Nitzschia inconspicua, an elite biomass production diatom.</title>
        <authorList>
            <person name="Oliver A."/>
            <person name="Podell S."/>
            <person name="Pinowska A."/>
            <person name="Traller J.C."/>
            <person name="Smith S.R."/>
            <person name="McClure R."/>
            <person name="Beliaev A."/>
            <person name="Bohutskyi P."/>
            <person name="Hill E.A."/>
            <person name="Rabines A."/>
            <person name="Zheng H."/>
            <person name="Allen L.Z."/>
            <person name="Kuo A."/>
            <person name="Grigoriev I.V."/>
            <person name="Allen A.E."/>
            <person name="Hazlebeck D."/>
            <person name="Allen E.E."/>
        </authorList>
    </citation>
    <scope>NUCLEOTIDE SEQUENCE</scope>
    <source>
        <strain evidence="2">Hildebrandi</strain>
    </source>
</reference>
<dbReference type="CDD" id="cd04697">
    <property type="entry name" value="NUDIX_Hydrolase"/>
    <property type="match status" value="1"/>
</dbReference>
<comment type="caution">
    <text evidence="2">The sequence shown here is derived from an EMBL/GenBank/DDBJ whole genome shotgun (WGS) entry which is preliminary data.</text>
</comment>
<name>A0A9K3L558_9STRA</name>
<dbReference type="SFLD" id="SFLDG01132">
    <property type="entry name" value="C1.5.3:_5'-Nucleotidase_Like"/>
    <property type="match status" value="1"/>
</dbReference>
<accession>A0A9K3L558</accession>
<dbReference type="PROSITE" id="PS51462">
    <property type="entry name" value="NUDIX"/>
    <property type="match status" value="1"/>
</dbReference>
<evidence type="ECO:0000259" key="1">
    <source>
        <dbReference type="PROSITE" id="PS51462"/>
    </source>
</evidence>
<dbReference type="PANTHER" id="PTHR12725:SF117">
    <property type="entry name" value="HALOACID DEHALOGENASE-LIKE HYDROLASE"/>
    <property type="match status" value="1"/>
</dbReference>
<gene>
    <name evidence="2" type="ORF">IV203_000610</name>
</gene>
<dbReference type="PANTHER" id="PTHR12725">
    <property type="entry name" value="HALOACID DEHALOGENASE-LIKE HYDROLASE"/>
    <property type="match status" value="1"/>
</dbReference>
<keyword evidence="2" id="KW-0378">Hydrolase</keyword>
<dbReference type="Pfam" id="PF00702">
    <property type="entry name" value="Hydrolase"/>
    <property type="match status" value="1"/>
</dbReference>
<dbReference type="InterPro" id="IPR006439">
    <property type="entry name" value="HAD-SF_hydro_IA"/>
</dbReference>
<dbReference type="Pfam" id="PF00293">
    <property type="entry name" value="NUDIX"/>
    <property type="match status" value="1"/>
</dbReference>
<dbReference type="InterPro" id="IPR010237">
    <property type="entry name" value="Pyr-5-nucltdase"/>
</dbReference>
<reference evidence="2" key="2">
    <citation type="submission" date="2021-04" db="EMBL/GenBank/DDBJ databases">
        <authorList>
            <person name="Podell S."/>
        </authorList>
    </citation>
    <scope>NUCLEOTIDE SEQUENCE</scope>
    <source>
        <strain evidence="2">Hildebrandi</strain>
    </source>
</reference>
<protein>
    <submittedName>
        <fullName evidence="2">NUDIX family hydrolase</fullName>
    </submittedName>
</protein>
<evidence type="ECO:0000313" key="3">
    <source>
        <dbReference type="Proteomes" id="UP000693970"/>
    </source>
</evidence>
<dbReference type="SFLD" id="SFLDS00003">
    <property type="entry name" value="Haloacid_Dehalogenase"/>
    <property type="match status" value="1"/>
</dbReference>
<proteinExistence type="predicted"/>